<name>A0A3E0TN27_9GAMM</name>
<proteinExistence type="predicted"/>
<accession>A0A3E0TN27</accession>
<organism evidence="1 2">
    <name type="scientific">Thalassotalea euphylliae</name>
    <dbReference type="NCBI Taxonomy" id="1655234"/>
    <lineage>
        <taxon>Bacteria</taxon>
        <taxon>Pseudomonadati</taxon>
        <taxon>Pseudomonadota</taxon>
        <taxon>Gammaproteobacteria</taxon>
        <taxon>Alteromonadales</taxon>
        <taxon>Colwelliaceae</taxon>
        <taxon>Thalassotalea</taxon>
    </lineage>
</organism>
<comment type="caution">
    <text evidence="1">The sequence shown here is derived from an EMBL/GenBank/DDBJ whole genome shotgun (WGS) entry which is preliminary data.</text>
</comment>
<sequence length="165" mass="18188">MVYADNSWPKYSCKKDSTNIALVDLNLCVNEKIAYINILGGSHPGLVFKVNGMPELSISYVSSDFALLGADHKNNLSTQEFFLELMSKAPAIDKAVAIKNALGIDSENTLTKFEYSELIAFSITGKNQIDTIYLTKKDSSQLYQVTGEINESQVVKLLSKIKPSI</sequence>
<dbReference type="Proteomes" id="UP000256478">
    <property type="component" value="Unassembled WGS sequence"/>
</dbReference>
<dbReference type="AlphaFoldDB" id="A0A3E0TN27"/>
<evidence type="ECO:0000313" key="2">
    <source>
        <dbReference type="Proteomes" id="UP000256478"/>
    </source>
</evidence>
<dbReference type="EMBL" id="QUOU01000001">
    <property type="protein sequence ID" value="REL25425.1"/>
    <property type="molecule type" value="Genomic_DNA"/>
</dbReference>
<reference evidence="1 2" key="1">
    <citation type="submission" date="2018-08" db="EMBL/GenBank/DDBJ databases">
        <title>Thalassotalea euphylliae genome.</title>
        <authorList>
            <person name="Summers S."/>
            <person name="Rice S.A."/>
            <person name="Freckelton M.L."/>
            <person name="Nedved B.T."/>
            <person name="Hadfield M.G."/>
        </authorList>
    </citation>
    <scope>NUCLEOTIDE SEQUENCE [LARGE SCALE GENOMIC DNA]</scope>
    <source>
        <strain evidence="1 2">H1</strain>
    </source>
</reference>
<gene>
    <name evidence="1" type="ORF">DXX93_01905</name>
</gene>
<protein>
    <submittedName>
        <fullName evidence="1">Uncharacterized protein</fullName>
    </submittedName>
</protein>
<evidence type="ECO:0000313" key="1">
    <source>
        <dbReference type="EMBL" id="REL25425.1"/>
    </source>
</evidence>